<reference evidence="1" key="1">
    <citation type="submission" date="2019-06" db="EMBL/GenBank/DDBJ databases">
        <authorList>
            <person name="Le Quere A."/>
            <person name="Colella S."/>
        </authorList>
    </citation>
    <scope>NUCLEOTIDE SEQUENCE</scope>
    <source>
        <strain evidence="1">EmedicaeMD41</strain>
    </source>
</reference>
<evidence type="ECO:0000313" key="1">
    <source>
        <dbReference type="EMBL" id="VTZ60191.1"/>
    </source>
</evidence>
<dbReference type="Proteomes" id="UP000507954">
    <property type="component" value="Unassembled WGS sequence"/>
</dbReference>
<organism evidence="1">
    <name type="scientific">Sinorhizobium medicae</name>
    <dbReference type="NCBI Taxonomy" id="110321"/>
    <lineage>
        <taxon>Bacteria</taxon>
        <taxon>Pseudomonadati</taxon>
        <taxon>Pseudomonadota</taxon>
        <taxon>Alphaproteobacteria</taxon>
        <taxon>Hyphomicrobiales</taxon>
        <taxon>Rhizobiaceae</taxon>
        <taxon>Sinorhizobium/Ensifer group</taxon>
        <taxon>Sinorhizobium</taxon>
    </lineage>
</organism>
<proteinExistence type="predicted"/>
<dbReference type="EMBL" id="CABFNB010000041">
    <property type="protein sequence ID" value="VTZ60191.1"/>
    <property type="molecule type" value="Genomic_DNA"/>
</dbReference>
<dbReference type="RefSeq" id="WP_015241484.1">
    <property type="nucleotide sequence ID" value="NZ_CABFNB010000041.1"/>
</dbReference>
<accession>A0A508WX29</accession>
<dbReference type="AlphaFoldDB" id="A0A508WX29"/>
<gene>
    <name evidence="1" type="ORF">EMEDMD4_1350018</name>
</gene>
<protein>
    <submittedName>
        <fullName evidence="1">Uncharacterized protein</fullName>
    </submittedName>
</protein>
<name>A0A508WX29_9HYPH</name>
<sequence length="122" mass="13487">MPRSGTWWLSERLYWKKIRVKCECGLKRQYDAKALFDRIGDRSMPALLGEISAAIGCIKSANVDRDRCKLTYEMPSGELSASRRSRLVMRPQPALLTRSHSRTCLSGATSYASAGAAVTSTG</sequence>